<dbReference type="InterPro" id="IPR052568">
    <property type="entry name" value="PKS-FAS_Synthase"/>
</dbReference>
<dbReference type="Proteomes" id="UP001159387">
    <property type="component" value="Unassembled WGS sequence"/>
</dbReference>
<dbReference type="Gene3D" id="3.40.366.10">
    <property type="entry name" value="Malonyl-Coenzyme A Acyl Carrier Protein, domain 2"/>
    <property type="match status" value="2"/>
</dbReference>
<evidence type="ECO:0000313" key="1">
    <source>
        <dbReference type="EMBL" id="MDH6061214.1"/>
    </source>
</evidence>
<dbReference type="SUPFAM" id="SSF52151">
    <property type="entry name" value="FabD/lysophospholipase-like"/>
    <property type="match status" value="1"/>
</dbReference>
<reference evidence="1 2" key="1">
    <citation type="journal article" date="2023" name="J. Phycol.">
        <title>Chrysosporum ovalisporum is synonymous with the true-branching cyanobacterium Umezakia natans (Nostocales/Aphanizomenonaceae).</title>
        <authorList>
            <person name="McGregor G.B."/>
            <person name="Sendall B.C."/>
            <person name="Niiyama Y."/>
            <person name="Tuji A."/>
            <person name="Willis A."/>
        </authorList>
    </citation>
    <scope>NUCLEOTIDE SEQUENCE [LARGE SCALE GENOMIC DNA]</scope>
    <source>
        <strain evidence="1 2">ANA360D</strain>
    </source>
</reference>
<dbReference type="NCBIfam" id="TIGR02816">
    <property type="entry name" value="pfaB_fam"/>
    <property type="match status" value="1"/>
</dbReference>
<proteinExistence type="predicted"/>
<dbReference type="Gene3D" id="3.30.70.3290">
    <property type="match status" value="1"/>
</dbReference>
<dbReference type="AlphaFoldDB" id="A0AA43KC66"/>
<accession>A0AA43KC66</accession>
<dbReference type="InterPro" id="IPR001227">
    <property type="entry name" value="Ac_transferase_dom_sf"/>
</dbReference>
<protein>
    <submittedName>
        <fullName evidence="1">PfaB family protein</fullName>
    </submittedName>
</protein>
<dbReference type="PANTHER" id="PTHR43074:SF1">
    <property type="entry name" value="BETA-KETOACYL SYNTHASE FAMILY PROTEIN-RELATED"/>
    <property type="match status" value="1"/>
</dbReference>
<name>A0AA43KC66_9CYAN</name>
<dbReference type="InterPro" id="IPR014181">
    <property type="entry name" value="Omega3_polyunsat_FA_synth-like"/>
</dbReference>
<gene>
    <name evidence="1" type="ORF">NWP17_12340</name>
</gene>
<dbReference type="EMBL" id="JANQDH010000082">
    <property type="protein sequence ID" value="MDH6061214.1"/>
    <property type="molecule type" value="Genomic_DNA"/>
</dbReference>
<organism evidence="1 2">
    <name type="scientific">Chrysosporum bergii ANA360D</name>
    <dbReference type="NCBI Taxonomy" id="617107"/>
    <lineage>
        <taxon>Bacteria</taxon>
        <taxon>Bacillati</taxon>
        <taxon>Cyanobacteriota</taxon>
        <taxon>Cyanophyceae</taxon>
        <taxon>Nostocales</taxon>
        <taxon>Nodulariaceae</taxon>
        <taxon>Chrysosporum</taxon>
    </lineage>
</organism>
<comment type="caution">
    <text evidence="1">The sequence shown here is derived from an EMBL/GenBank/DDBJ whole genome shotgun (WGS) entry which is preliminary data.</text>
</comment>
<dbReference type="PANTHER" id="PTHR43074">
    <property type="entry name" value="OMEGA-3 POLYUNSATURATED FATTY ACID SYNTHASE PFAB-RELATED"/>
    <property type="match status" value="1"/>
</dbReference>
<dbReference type="InterPro" id="IPR016035">
    <property type="entry name" value="Acyl_Trfase/lysoPLipase"/>
</dbReference>
<sequence length="775" mass="86933">MKPIKPANITQITNLAIIGMDCYLGVNCPDLQHLEEYIYRGEQGASFISADTVDSHINSVLTNKILEKAQIQPQSKIAIVVIANLSVTIPQDLHHSTNTLVFKVETIFQALTLTQQILTTEQASVVLLQAFQDAINQEAVGVLLSLEQTAIKQSYCIYAIINGLVNTEDISQLKAELLKIDDIKLQDIGYLELINKNNQQVNSIISAHSHCPALNCALGGNPWGESVLTSLVKTALSLHHSYIPTLSKSCIPKNLEIWENSCFYLPRMSKPWFLEPGQHKRIAAILELNQTYTYIVVSEANKTVTNSATVQDNSLRKSKYLFPIAASDRSTLLEQINQLSEILRNQTDLATIAKDSYQKFQQHSQPKHILSILGSNHKELNQQIHHAIPGVNQALATQTPWQTPNGSYFTPEPLGKNSQLAFVYPGSFNSYIGIARDLFRSFPQIYHNPAISSLYHRVAKIDRVLYPRTIHELSPRELGKLEQELINHPLIMLEAEVGIAGLLTAILRDYFHIKPSRVFGYSLGEISMMFAQGVWQDFKHSSDALNNSLLFKNRINGTKEAVREYWGLNSNLPNDFCGNYLLLCPLEQVKAAVDLEERVYITLINTPDEVIIFGETLACQRVIKKLNCHACTAHINHVIHCQPMVSEYQELVKINTLPVNCISETLFYSAAHHNPINLESHCIAESIAQGLCKQLNFPELVNHIYNQNCKIFIEVGVGSNCSRWINKILSGKPHLAIPLNKRKTDDYTNIIKAIAQLLSHQVDVDLSTLFNQPDS</sequence>
<dbReference type="InterPro" id="IPR016039">
    <property type="entry name" value="Thiolase-like"/>
</dbReference>
<dbReference type="Gene3D" id="3.40.47.10">
    <property type="match status" value="1"/>
</dbReference>
<dbReference type="Gene3D" id="3.30.70.250">
    <property type="entry name" value="Malonyl-CoA ACP transacylase, ACP-binding"/>
    <property type="match status" value="1"/>
</dbReference>
<dbReference type="GO" id="GO:0016746">
    <property type="term" value="F:acyltransferase activity"/>
    <property type="evidence" value="ECO:0007669"/>
    <property type="project" value="InterPro"/>
</dbReference>
<dbReference type="RefSeq" id="WP_280655199.1">
    <property type="nucleotide sequence ID" value="NZ_JANQDH010000082.1"/>
</dbReference>
<keyword evidence="2" id="KW-1185">Reference proteome</keyword>
<evidence type="ECO:0000313" key="2">
    <source>
        <dbReference type="Proteomes" id="UP001159387"/>
    </source>
</evidence>